<proteinExistence type="predicted"/>
<dbReference type="EMBL" id="GL732904">
    <property type="protein sequence ID" value="EFX63989.1"/>
    <property type="molecule type" value="Genomic_DNA"/>
</dbReference>
<organism evidence="2 3">
    <name type="scientific">Daphnia pulex</name>
    <name type="common">Water flea</name>
    <dbReference type="NCBI Taxonomy" id="6669"/>
    <lineage>
        <taxon>Eukaryota</taxon>
        <taxon>Metazoa</taxon>
        <taxon>Ecdysozoa</taxon>
        <taxon>Arthropoda</taxon>
        <taxon>Crustacea</taxon>
        <taxon>Branchiopoda</taxon>
        <taxon>Diplostraca</taxon>
        <taxon>Cladocera</taxon>
        <taxon>Anomopoda</taxon>
        <taxon>Daphniidae</taxon>
        <taxon>Daphnia</taxon>
    </lineage>
</organism>
<dbReference type="InParanoid" id="E9HW92"/>
<accession>E9HW92</accession>
<dbReference type="InterPro" id="IPR050704">
    <property type="entry name" value="Peptidase_C85-like"/>
</dbReference>
<dbReference type="HOGENOM" id="CLU_1225896_0_0_1"/>
<dbReference type="Gene3D" id="3.90.70.80">
    <property type="match status" value="1"/>
</dbReference>
<sequence>MHHLTLSMHLPLAGDESNESLVQLFEVEQQLRTSLEHLHLKLVEVPADGNCLFSALAHQWFGNMNKHLDMRLFITDYLAKYDEFYSLFEDTPKKTFSEYITELRKPGTYGDHPSIAAFSSKFKIYRPNGSHTLVECSGNVHKDVMIAYNEVNHYCSLVVDIDDERQENFSTLMQPSSQGLTLPVRPLVHSASEQCQILYPATIPQQRPDGGDCRRKSLHVGVVEFV</sequence>
<reference evidence="2 3" key="1">
    <citation type="journal article" date="2011" name="Science">
        <title>The ecoresponsive genome of Daphnia pulex.</title>
        <authorList>
            <person name="Colbourne J.K."/>
            <person name="Pfrender M.E."/>
            <person name="Gilbert D."/>
            <person name="Thomas W.K."/>
            <person name="Tucker A."/>
            <person name="Oakley T.H."/>
            <person name="Tokishita S."/>
            <person name="Aerts A."/>
            <person name="Arnold G.J."/>
            <person name="Basu M.K."/>
            <person name="Bauer D.J."/>
            <person name="Caceres C.E."/>
            <person name="Carmel L."/>
            <person name="Casola C."/>
            <person name="Choi J.H."/>
            <person name="Detter J.C."/>
            <person name="Dong Q."/>
            <person name="Dusheyko S."/>
            <person name="Eads B.D."/>
            <person name="Frohlich T."/>
            <person name="Geiler-Samerotte K.A."/>
            <person name="Gerlach D."/>
            <person name="Hatcher P."/>
            <person name="Jogdeo S."/>
            <person name="Krijgsveld J."/>
            <person name="Kriventseva E.V."/>
            <person name="Kultz D."/>
            <person name="Laforsch C."/>
            <person name="Lindquist E."/>
            <person name="Lopez J."/>
            <person name="Manak J.R."/>
            <person name="Muller J."/>
            <person name="Pangilinan J."/>
            <person name="Patwardhan R.P."/>
            <person name="Pitluck S."/>
            <person name="Pritham E.J."/>
            <person name="Rechtsteiner A."/>
            <person name="Rho M."/>
            <person name="Rogozin I.B."/>
            <person name="Sakarya O."/>
            <person name="Salamov A."/>
            <person name="Schaack S."/>
            <person name="Shapiro H."/>
            <person name="Shiga Y."/>
            <person name="Skalitzky C."/>
            <person name="Smith Z."/>
            <person name="Souvorov A."/>
            <person name="Sung W."/>
            <person name="Tang Z."/>
            <person name="Tsuchiya D."/>
            <person name="Tu H."/>
            <person name="Vos H."/>
            <person name="Wang M."/>
            <person name="Wolf Y.I."/>
            <person name="Yamagata H."/>
            <person name="Yamada T."/>
            <person name="Ye Y."/>
            <person name="Shaw J.R."/>
            <person name="Andrews J."/>
            <person name="Crease T.J."/>
            <person name="Tang H."/>
            <person name="Lucas S.M."/>
            <person name="Robertson H.M."/>
            <person name="Bork P."/>
            <person name="Koonin E.V."/>
            <person name="Zdobnov E.M."/>
            <person name="Grigoriev I.V."/>
            <person name="Lynch M."/>
            <person name="Boore J.L."/>
        </authorList>
    </citation>
    <scope>NUCLEOTIDE SEQUENCE [LARGE SCALE GENOMIC DNA]</scope>
</reference>
<dbReference type="Proteomes" id="UP000000305">
    <property type="component" value="Unassembled WGS sequence"/>
</dbReference>
<dbReference type="eggNOG" id="KOG2605">
    <property type="taxonomic scope" value="Eukaryota"/>
</dbReference>
<feature type="domain" description="OTU" evidence="1">
    <location>
        <begin position="40"/>
        <end position="148"/>
    </location>
</feature>
<evidence type="ECO:0000313" key="2">
    <source>
        <dbReference type="EMBL" id="EFX63989.1"/>
    </source>
</evidence>
<dbReference type="PANTHER" id="PTHR12419:SF11">
    <property type="entry name" value="OTU DOMAIN-CONTAINING PROTEIN DDB_G0284757"/>
    <property type="match status" value="1"/>
</dbReference>
<dbReference type="SUPFAM" id="SSF54001">
    <property type="entry name" value="Cysteine proteinases"/>
    <property type="match status" value="1"/>
</dbReference>
<evidence type="ECO:0000259" key="1">
    <source>
        <dbReference type="PROSITE" id="PS50802"/>
    </source>
</evidence>
<dbReference type="KEGG" id="dpx:DAPPUDRAFT_267277"/>
<dbReference type="GO" id="GO:0004843">
    <property type="term" value="F:cysteine-type deubiquitinase activity"/>
    <property type="evidence" value="ECO:0000318"/>
    <property type="project" value="GO_Central"/>
</dbReference>
<keyword evidence="3" id="KW-1185">Reference proteome</keyword>
<gene>
    <name evidence="2" type="ORF">DAPPUDRAFT_267277</name>
</gene>
<name>E9HW92_DAPPU</name>
<dbReference type="InterPro" id="IPR003323">
    <property type="entry name" value="OTU_dom"/>
</dbReference>
<dbReference type="OrthoDB" id="415023at2759"/>
<dbReference type="PANTHER" id="PTHR12419">
    <property type="entry name" value="OTU DOMAIN CONTAINING PROTEIN"/>
    <property type="match status" value="1"/>
</dbReference>
<dbReference type="AlphaFoldDB" id="E9HW92"/>
<protein>
    <recommendedName>
        <fullName evidence="1">OTU domain-containing protein</fullName>
    </recommendedName>
</protein>
<dbReference type="Pfam" id="PF02338">
    <property type="entry name" value="OTU"/>
    <property type="match status" value="1"/>
</dbReference>
<dbReference type="InterPro" id="IPR038765">
    <property type="entry name" value="Papain-like_cys_pep_sf"/>
</dbReference>
<evidence type="ECO:0000313" key="3">
    <source>
        <dbReference type="Proteomes" id="UP000000305"/>
    </source>
</evidence>
<dbReference type="PROSITE" id="PS50802">
    <property type="entry name" value="OTU"/>
    <property type="match status" value="1"/>
</dbReference>